<comment type="catalytic activity">
    <reaction evidence="1">
        <text>a beta-lactam + H2O = a substituted beta-amino acid</text>
        <dbReference type="Rhea" id="RHEA:20401"/>
        <dbReference type="ChEBI" id="CHEBI:15377"/>
        <dbReference type="ChEBI" id="CHEBI:35627"/>
        <dbReference type="ChEBI" id="CHEBI:140347"/>
        <dbReference type="EC" id="3.5.2.6"/>
    </reaction>
</comment>
<comment type="similarity">
    <text evidence="2">Belongs to the class-A beta-lactamase family.</text>
</comment>
<dbReference type="EC" id="3.5.2.6" evidence="3"/>
<evidence type="ECO:0000259" key="5">
    <source>
        <dbReference type="Pfam" id="PF13354"/>
    </source>
</evidence>
<dbReference type="GO" id="GO:0008800">
    <property type="term" value="F:beta-lactamase activity"/>
    <property type="evidence" value="ECO:0007669"/>
    <property type="project" value="UniProtKB-EC"/>
</dbReference>
<feature type="chain" id="PRO_5037070008" description="beta-lactamase" evidence="4">
    <location>
        <begin position="26"/>
        <end position="334"/>
    </location>
</feature>
<name>A0A937D0B8_9HYPH</name>
<evidence type="ECO:0000313" key="7">
    <source>
        <dbReference type="Proteomes" id="UP000605848"/>
    </source>
</evidence>
<dbReference type="PRINTS" id="PR00118">
    <property type="entry name" value="BLACTAMASEA"/>
</dbReference>
<organism evidence="6 7">
    <name type="scientific">Microvirga aerilata</name>
    <dbReference type="NCBI Taxonomy" id="670292"/>
    <lineage>
        <taxon>Bacteria</taxon>
        <taxon>Pseudomonadati</taxon>
        <taxon>Pseudomonadota</taxon>
        <taxon>Alphaproteobacteria</taxon>
        <taxon>Hyphomicrobiales</taxon>
        <taxon>Methylobacteriaceae</taxon>
        <taxon>Microvirga</taxon>
    </lineage>
</organism>
<dbReference type="AlphaFoldDB" id="A0A937D0B8"/>
<evidence type="ECO:0000256" key="3">
    <source>
        <dbReference type="ARBA" id="ARBA00012865"/>
    </source>
</evidence>
<dbReference type="GO" id="GO:0046677">
    <property type="term" value="P:response to antibiotic"/>
    <property type="evidence" value="ECO:0007669"/>
    <property type="project" value="InterPro"/>
</dbReference>
<evidence type="ECO:0000256" key="4">
    <source>
        <dbReference type="SAM" id="SignalP"/>
    </source>
</evidence>
<keyword evidence="4" id="KW-0732">Signal</keyword>
<reference evidence="6" key="1">
    <citation type="submission" date="2021-01" db="EMBL/GenBank/DDBJ databases">
        <title>Microvirga sp.</title>
        <authorList>
            <person name="Kim M.K."/>
        </authorList>
    </citation>
    <scope>NUCLEOTIDE SEQUENCE</scope>
    <source>
        <strain evidence="6">5420S-16</strain>
    </source>
</reference>
<protein>
    <recommendedName>
        <fullName evidence="3">beta-lactamase</fullName>
        <ecNumber evidence="3">3.5.2.6</ecNumber>
    </recommendedName>
</protein>
<dbReference type="PANTHER" id="PTHR35333:SF3">
    <property type="entry name" value="BETA-LACTAMASE-TYPE TRANSPEPTIDASE FOLD CONTAINING PROTEIN"/>
    <property type="match status" value="1"/>
</dbReference>
<comment type="caution">
    <text evidence="6">The sequence shown here is derived from an EMBL/GenBank/DDBJ whole genome shotgun (WGS) entry which is preliminary data.</text>
</comment>
<evidence type="ECO:0000256" key="2">
    <source>
        <dbReference type="ARBA" id="ARBA00009009"/>
    </source>
</evidence>
<evidence type="ECO:0000256" key="1">
    <source>
        <dbReference type="ARBA" id="ARBA00001526"/>
    </source>
</evidence>
<dbReference type="Pfam" id="PF13354">
    <property type="entry name" value="Beta-lactamase2"/>
    <property type="match status" value="1"/>
</dbReference>
<dbReference type="SUPFAM" id="SSF56601">
    <property type="entry name" value="beta-lactamase/transpeptidase-like"/>
    <property type="match status" value="1"/>
</dbReference>
<dbReference type="Proteomes" id="UP000605848">
    <property type="component" value="Unassembled WGS sequence"/>
</dbReference>
<keyword evidence="7" id="KW-1185">Reference proteome</keyword>
<dbReference type="InterPro" id="IPR012338">
    <property type="entry name" value="Beta-lactam/transpept-like"/>
</dbReference>
<dbReference type="InterPro" id="IPR045155">
    <property type="entry name" value="Beta-lactam_cat"/>
</dbReference>
<feature type="domain" description="Beta-lactamase class A catalytic" evidence="5">
    <location>
        <begin position="58"/>
        <end position="308"/>
    </location>
</feature>
<dbReference type="NCBIfam" id="NF033103">
    <property type="entry name" value="bla_class_A"/>
    <property type="match status" value="1"/>
</dbReference>
<dbReference type="Gene3D" id="3.40.710.10">
    <property type="entry name" value="DD-peptidase/beta-lactamase superfamily"/>
    <property type="match status" value="1"/>
</dbReference>
<gene>
    <name evidence="6" type="primary">bla</name>
    <name evidence="6" type="ORF">JKG68_27120</name>
</gene>
<proteinExistence type="inferred from homology"/>
<dbReference type="GO" id="GO:0030655">
    <property type="term" value="P:beta-lactam antibiotic catabolic process"/>
    <property type="evidence" value="ECO:0007669"/>
    <property type="project" value="InterPro"/>
</dbReference>
<sequence>MSRQYSAFGIGLAAAFLLVSTAGHAGSIADREALRQELRVLADRHPGRVGICAQDERSAPVCVNGDERFPLQSVMKLVVGAAVMAADGERLSLNETITIRREDLSVYVQPIEKIVAARGSFTTTIKDLVRRAVAESDSTATDVLIARLGGPGAVQGFLAQRGIQGVRIDRDERHLQADISGLSWNPDYVFPGKFAAARKAVPDSARDTAYRAYMRDERDTATPKGMTAFLHALATGKLLSPPSTDSLLAIMSQTVTFPDRLRAGAPSGWTVSHKTGTSPSWRGISAATNDVGVLTAPDGSPVAITAFVADSQAPMKARAALIAAAARAVTERYR</sequence>
<feature type="signal peptide" evidence="4">
    <location>
        <begin position="1"/>
        <end position="25"/>
    </location>
</feature>
<evidence type="ECO:0000313" key="6">
    <source>
        <dbReference type="EMBL" id="MBL0407594.1"/>
    </source>
</evidence>
<dbReference type="EMBL" id="JAEQMY010000093">
    <property type="protein sequence ID" value="MBL0407594.1"/>
    <property type="molecule type" value="Genomic_DNA"/>
</dbReference>
<dbReference type="InterPro" id="IPR000871">
    <property type="entry name" value="Beta-lactam_class-A"/>
</dbReference>
<dbReference type="PANTHER" id="PTHR35333">
    <property type="entry name" value="BETA-LACTAMASE"/>
    <property type="match status" value="1"/>
</dbReference>
<accession>A0A937D0B8</accession>